<dbReference type="RefSeq" id="WP_117623191.1">
    <property type="nucleotide sequence ID" value="NZ_QRQF01000028.1"/>
</dbReference>
<dbReference type="NCBIfam" id="TIGR03309">
    <property type="entry name" value="matur_yqeB"/>
    <property type="match status" value="1"/>
</dbReference>
<dbReference type="EMBL" id="QSSQ01000026">
    <property type="protein sequence ID" value="RGM00458.1"/>
    <property type="molecule type" value="Genomic_DNA"/>
</dbReference>
<accession>A0A3E4U368</accession>
<evidence type="ECO:0000313" key="2">
    <source>
        <dbReference type="Proteomes" id="UP000261257"/>
    </source>
</evidence>
<name>A0A3E4U368_9FIRM</name>
<dbReference type="InterPro" id="IPR017695">
    <property type="entry name" value="Se-dep_Mo_hydrolase_YqeB"/>
</dbReference>
<reference evidence="1 2" key="1">
    <citation type="submission" date="2018-08" db="EMBL/GenBank/DDBJ databases">
        <title>A genome reference for cultivated species of the human gut microbiota.</title>
        <authorList>
            <person name="Zou Y."/>
            <person name="Xue W."/>
            <person name="Luo G."/>
        </authorList>
    </citation>
    <scope>NUCLEOTIDE SEQUENCE [LARGE SCALE GENOMIC DNA]</scope>
    <source>
        <strain evidence="1 2">TF05-11AC</strain>
    </source>
</reference>
<dbReference type="Proteomes" id="UP000261257">
    <property type="component" value="Unassembled WGS sequence"/>
</dbReference>
<dbReference type="AlphaFoldDB" id="A0A3E4U368"/>
<evidence type="ECO:0000313" key="1">
    <source>
        <dbReference type="EMBL" id="RGM00458.1"/>
    </source>
</evidence>
<proteinExistence type="predicted"/>
<organism evidence="1 2">
    <name type="scientific">Hungatella hathewayi</name>
    <dbReference type="NCBI Taxonomy" id="154046"/>
    <lineage>
        <taxon>Bacteria</taxon>
        <taxon>Bacillati</taxon>
        <taxon>Bacillota</taxon>
        <taxon>Clostridia</taxon>
        <taxon>Lachnospirales</taxon>
        <taxon>Lachnospiraceae</taxon>
        <taxon>Hungatella</taxon>
    </lineage>
</organism>
<gene>
    <name evidence="1" type="ORF">DXC39_21055</name>
</gene>
<sequence length="267" mass="28150">MEKVLIKGAGDLATGIACRLHRCGFSVAMTEIAVPTTVRRTVAFSRAVYEGNALVEDIEGVLCRNTEEIDNTVNQDKVAVIVDPSCETLESWRPDIVVDAILAKVNLGSKMSDADIVIGVGPGFTAGEDCHVVVETKRGHNLGRCIWEGSAFPNTGVPGMIGGYDKERIIRAASDGIFTGNVKIGTLVNKGDVVGHSGEIPIYAEVGGVVRGLLQDGVAVTAGMKSGDIDPRGVVEHCWTISDKATAIGGGVLEGIFHIKKKRGVKL</sequence>
<comment type="caution">
    <text evidence="1">The sequence shown here is derived from an EMBL/GenBank/DDBJ whole genome shotgun (WGS) entry which is preliminary data.</text>
</comment>
<protein>
    <submittedName>
        <fullName evidence="1">EF2563 family selenium-dependent molybdenum hydroxylase system protein</fullName>
    </submittedName>
</protein>